<feature type="region of interest" description="Disordered" evidence="1">
    <location>
        <begin position="111"/>
        <end position="139"/>
    </location>
</feature>
<gene>
    <name evidence="2" type="ORF">CCMP2556_LOCUS20914</name>
</gene>
<feature type="compositionally biased region" description="Basic and acidic residues" evidence="1">
    <location>
        <begin position="63"/>
        <end position="83"/>
    </location>
</feature>
<feature type="compositionally biased region" description="Polar residues" evidence="1">
    <location>
        <begin position="111"/>
        <end position="120"/>
    </location>
</feature>
<evidence type="ECO:0000313" key="3">
    <source>
        <dbReference type="Proteomes" id="UP001642484"/>
    </source>
</evidence>
<feature type="region of interest" description="Disordered" evidence="1">
    <location>
        <begin position="54"/>
        <end position="83"/>
    </location>
</feature>
<keyword evidence="3" id="KW-1185">Reference proteome</keyword>
<sequence>MSPVERRPRAHVPQRHQPCLLFLHQVEVEESLGALERARRFGTSKLSLPGPRCYLPRGVARGPRAERPAEQRRELSSKGPKEEKPLILAMGCSSSTMETVAEPQVRTWQTAKTVEASSPRGTVARNASESTASTASNGSEMSLRNLFEGVGGPVFYQTSLSYNSYSNFK</sequence>
<evidence type="ECO:0000256" key="1">
    <source>
        <dbReference type="SAM" id="MobiDB-lite"/>
    </source>
</evidence>
<organism evidence="2 3">
    <name type="scientific">Durusdinium trenchii</name>
    <dbReference type="NCBI Taxonomy" id="1381693"/>
    <lineage>
        <taxon>Eukaryota</taxon>
        <taxon>Sar</taxon>
        <taxon>Alveolata</taxon>
        <taxon>Dinophyceae</taxon>
        <taxon>Suessiales</taxon>
        <taxon>Symbiodiniaceae</taxon>
        <taxon>Durusdinium</taxon>
    </lineage>
</organism>
<feature type="compositionally biased region" description="Low complexity" evidence="1">
    <location>
        <begin position="126"/>
        <end position="139"/>
    </location>
</feature>
<evidence type="ECO:0000313" key="2">
    <source>
        <dbReference type="EMBL" id="CAK9038109.1"/>
    </source>
</evidence>
<name>A0ABP0LJ63_9DINO</name>
<proteinExistence type="predicted"/>
<dbReference type="EMBL" id="CAXAMN010012392">
    <property type="protein sequence ID" value="CAK9038109.1"/>
    <property type="molecule type" value="Genomic_DNA"/>
</dbReference>
<protein>
    <submittedName>
        <fullName evidence="2">Uncharacterized protein</fullName>
    </submittedName>
</protein>
<reference evidence="2 3" key="1">
    <citation type="submission" date="2024-02" db="EMBL/GenBank/DDBJ databases">
        <authorList>
            <person name="Chen Y."/>
            <person name="Shah S."/>
            <person name="Dougan E. K."/>
            <person name="Thang M."/>
            <person name="Chan C."/>
        </authorList>
    </citation>
    <scope>NUCLEOTIDE SEQUENCE [LARGE SCALE GENOMIC DNA]</scope>
</reference>
<accession>A0ABP0LJ63</accession>
<dbReference type="Proteomes" id="UP001642484">
    <property type="component" value="Unassembled WGS sequence"/>
</dbReference>
<comment type="caution">
    <text evidence="2">The sequence shown here is derived from an EMBL/GenBank/DDBJ whole genome shotgun (WGS) entry which is preliminary data.</text>
</comment>